<dbReference type="Gene3D" id="3.30.460.30">
    <property type="entry name" value="Glutamyl-tRNA reductase, N-terminal domain"/>
    <property type="match status" value="1"/>
</dbReference>
<evidence type="ECO:0000256" key="4">
    <source>
        <dbReference type="ARBA" id="ARBA00022857"/>
    </source>
</evidence>
<evidence type="ECO:0000256" key="2">
    <source>
        <dbReference type="ARBA" id="ARBA00005916"/>
    </source>
</evidence>
<dbReference type="AlphaFoldDB" id="A0A381TXM9"/>
<dbReference type="SUPFAM" id="SSF51735">
    <property type="entry name" value="NAD(P)-binding Rossmann-fold domains"/>
    <property type="match status" value="1"/>
</dbReference>
<accession>A0A381TXM9</accession>
<dbReference type="InterPro" id="IPR036453">
    <property type="entry name" value="GluRdtase_dimer_dom_sf"/>
</dbReference>
<dbReference type="UniPathway" id="UPA00251">
    <property type="reaction ID" value="UER00316"/>
</dbReference>
<dbReference type="InterPro" id="IPR036343">
    <property type="entry name" value="GluRdtase_N_sf"/>
</dbReference>
<comment type="catalytic activity">
    <reaction evidence="7">
        <text>(S)-4-amino-5-oxopentanoate + tRNA(Glu) + NADP(+) = L-glutamyl-tRNA(Glu) + NADPH + H(+)</text>
        <dbReference type="Rhea" id="RHEA:12344"/>
        <dbReference type="Rhea" id="RHEA-COMP:9663"/>
        <dbReference type="Rhea" id="RHEA-COMP:9680"/>
        <dbReference type="ChEBI" id="CHEBI:15378"/>
        <dbReference type="ChEBI" id="CHEBI:57501"/>
        <dbReference type="ChEBI" id="CHEBI:57783"/>
        <dbReference type="ChEBI" id="CHEBI:58349"/>
        <dbReference type="ChEBI" id="CHEBI:78442"/>
        <dbReference type="ChEBI" id="CHEBI:78520"/>
        <dbReference type="EC" id="1.2.1.70"/>
    </reaction>
</comment>
<comment type="similarity">
    <text evidence="2">Belongs to the glutamyl-tRNA reductase family.</text>
</comment>
<keyword evidence="4" id="KW-0521">NADP</keyword>
<evidence type="ECO:0000313" key="11">
    <source>
        <dbReference type="EMBL" id="SVA20776.1"/>
    </source>
</evidence>
<evidence type="ECO:0000256" key="3">
    <source>
        <dbReference type="ARBA" id="ARBA00012970"/>
    </source>
</evidence>
<evidence type="ECO:0000259" key="10">
    <source>
        <dbReference type="Pfam" id="PF05201"/>
    </source>
</evidence>
<dbReference type="Pfam" id="PF05201">
    <property type="entry name" value="GlutR_N"/>
    <property type="match status" value="1"/>
</dbReference>
<dbReference type="SUPFAM" id="SSF69742">
    <property type="entry name" value="Glutamyl tRNA-reductase catalytic, N-terminal domain"/>
    <property type="match status" value="1"/>
</dbReference>
<dbReference type="FunFam" id="3.30.460.30:FF:000001">
    <property type="entry name" value="Glutamyl-tRNA reductase"/>
    <property type="match status" value="1"/>
</dbReference>
<dbReference type="NCBIfam" id="TIGR01035">
    <property type="entry name" value="hemA"/>
    <property type="match status" value="1"/>
</dbReference>
<dbReference type="InterPro" id="IPR036291">
    <property type="entry name" value="NAD(P)-bd_dom_sf"/>
</dbReference>
<dbReference type="Pfam" id="PF00745">
    <property type="entry name" value="GlutR_dimer"/>
    <property type="match status" value="1"/>
</dbReference>
<dbReference type="PANTHER" id="PTHR43013">
    <property type="entry name" value="GLUTAMYL-TRNA REDUCTASE"/>
    <property type="match status" value="1"/>
</dbReference>
<dbReference type="FunFam" id="3.40.50.720:FF:000031">
    <property type="entry name" value="Glutamyl-tRNA reductase"/>
    <property type="match status" value="1"/>
</dbReference>
<dbReference type="SUPFAM" id="SSF69075">
    <property type="entry name" value="Glutamyl tRNA-reductase dimerization domain"/>
    <property type="match status" value="1"/>
</dbReference>
<dbReference type="InterPro" id="IPR006151">
    <property type="entry name" value="Shikm_DH/Glu-tRNA_Rdtase"/>
</dbReference>
<name>A0A381TXM9_9ZZZZ</name>
<dbReference type="Pfam" id="PF01488">
    <property type="entry name" value="Shikimate_DH"/>
    <property type="match status" value="1"/>
</dbReference>
<protein>
    <recommendedName>
        <fullName evidence="3">glutamyl-tRNA reductase</fullName>
        <ecNumber evidence="3">1.2.1.70</ecNumber>
    </recommendedName>
</protein>
<feature type="domain" description="Quinate/shikimate 5-dehydrogenase/glutamyl-tRNA reductase" evidence="9">
    <location>
        <begin position="167"/>
        <end position="301"/>
    </location>
</feature>
<comment type="pathway">
    <text evidence="1">Porphyrin-containing compound metabolism; protoporphyrin-IX biosynthesis; 5-aminolevulinate from L-glutamyl-tRNA(Glu): step 1/2.</text>
</comment>
<evidence type="ECO:0000256" key="5">
    <source>
        <dbReference type="ARBA" id="ARBA00023002"/>
    </source>
</evidence>
<dbReference type="InterPro" id="IPR000343">
    <property type="entry name" value="4pyrrol_synth_GluRdtase"/>
</dbReference>
<evidence type="ECO:0000259" key="9">
    <source>
        <dbReference type="Pfam" id="PF01488"/>
    </source>
</evidence>
<gene>
    <name evidence="11" type="ORF">METZ01_LOCUS73630</name>
</gene>
<evidence type="ECO:0000256" key="1">
    <source>
        <dbReference type="ARBA" id="ARBA00005059"/>
    </source>
</evidence>
<feature type="domain" description="Glutamyl-tRNA reductase N-terminal" evidence="10">
    <location>
        <begin position="6"/>
        <end position="152"/>
    </location>
</feature>
<dbReference type="PROSITE" id="PS00747">
    <property type="entry name" value="GLUTR"/>
    <property type="match status" value="1"/>
</dbReference>
<dbReference type="EC" id="1.2.1.70" evidence="3"/>
<dbReference type="GO" id="GO:0050661">
    <property type="term" value="F:NADP binding"/>
    <property type="evidence" value="ECO:0007669"/>
    <property type="project" value="InterPro"/>
</dbReference>
<reference evidence="11" key="1">
    <citation type="submission" date="2018-05" db="EMBL/GenBank/DDBJ databases">
        <authorList>
            <person name="Lanie J.A."/>
            <person name="Ng W.-L."/>
            <person name="Kazmierczak K.M."/>
            <person name="Andrzejewski T.M."/>
            <person name="Davidsen T.M."/>
            <person name="Wayne K.J."/>
            <person name="Tettelin H."/>
            <person name="Glass J.I."/>
            <person name="Rusch D."/>
            <person name="Podicherti R."/>
            <person name="Tsui H.-C.T."/>
            <person name="Winkler M.E."/>
        </authorList>
    </citation>
    <scope>NUCLEOTIDE SEQUENCE</scope>
</reference>
<organism evidence="11">
    <name type="scientific">marine metagenome</name>
    <dbReference type="NCBI Taxonomy" id="408172"/>
    <lineage>
        <taxon>unclassified sequences</taxon>
        <taxon>metagenomes</taxon>
        <taxon>ecological metagenomes</taxon>
    </lineage>
</organism>
<proteinExistence type="inferred from homology"/>
<sequence>MRFTVIGWNFRKTPVEIRDSLALTPKEQVELGLQLRTRFNLGGVVILSTCNRTELYLVNAEQQLDQIIEMLESYWNLYELRERVYTIQNLDGVRHLFRVASSLDSMVLGEPQILGQLKDAFQSFNEADLTGKLLHPLFTRAFSTAKRVRTETSVASNAVSVSYAAVELAKHIFEDLSKQTVMVVGAGEMAELAVRHLMRNGISELFVTNRTFLSAAKLAEKFQGLAVPFEHLERHLHQADIILSSTGARDFIITKEMVKNCLRRRRGRSMFFIDIAVPRDIDPEINELNGTFCYDIDDLQTLVSQNQVERKKQSIKAEEIIENELLKLELWFKSLSAVPTIRSLRKAFHSIAEEEMVKSFKNLKNIPESERKKVEQLVHRLIHKLLHDPSRNLKKIAQDEDAHLYLEYVSKIFDLSPTPVKLEKLPEKDHRLKIVKS</sequence>
<dbReference type="InterPro" id="IPR015895">
    <property type="entry name" value="4pyrrol_synth_GluRdtase_N"/>
</dbReference>
<dbReference type="PIRSF" id="PIRSF000445">
    <property type="entry name" value="4pyrrol_synth_GluRdtase"/>
    <property type="match status" value="1"/>
</dbReference>
<dbReference type="GO" id="GO:0019353">
    <property type="term" value="P:protoporphyrinogen IX biosynthetic process from glutamate"/>
    <property type="evidence" value="ECO:0007669"/>
    <property type="project" value="TreeGrafter"/>
</dbReference>
<feature type="domain" description="Tetrapyrrole biosynthesis glutamyl-tRNA reductase dimerisation" evidence="8">
    <location>
        <begin position="316"/>
        <end position="415"/>
    </location>
</feature>
<dbReference type="Gene3D" id="3.40.50.720">
    <property type="entry name" value="NAD(P)-binding Rossmann-like Domain"/>
    <property type="match status" value="1"/>
</dbReference>
<dbReference type="GO" id="GO:0008883">
    <property type="term" value="F:glutamyl-tRNA reductase activity"/>
    <property type="evidence" value="ECO:0007669"/>
    <property type="project" value="UniProtKB-EC"/>
</dbReference>
<evidence type="ECO:0000256" key="7">
    <source>
        <dbReference type="ARBA" id="ARBA00047464"/>
    </source>
</evidence>
<evidence type="ECO:0000259" key="8">
    <source>
        <dbReference type="Pfam" id="PF00745"/>
    </source>
</evidence>
<dbReference type="InterPro" id="IPR018214">
    <property type="entry name" value="GluRdtase_CS"/>
</dbReference>
<evidence type="ECO:0000256" key="6">
    <source>
        <dbReference type="ARBA" id="ARBA00023244"/>
    </source>
</evidence>
<dbReference type="HAMAP" id="MF_00087">
    <property type="entry name" value="Glu_tRNA_reductase"/>
    <property type="match status" value="1"/>
</dbReference>
<dbReference type="PANTHER" id="PTHR43013:SF1">
    <property type="entry name" value="GLUTAMYL-TRNA REDUCTASE"/>
    <property type="match status" value="1"/>
</dbReference>
<dbReference type="InterPro" id="IPR015896">
    <property type="entry name" value="4pyrrol_synth_GluRdtase_dimer"/>
</dbReference>
<dbReference type="CDD" id="cd05213">
    <property type="entry name" value="NAD_bind_Glutamyl_tRNA_reduct"/>
    <property type="match status" value="1"/>
</dbReference>
<dbReference type="EMBL" id="UINC01005351">
    <property type="protein sequence ID" value="SVA20776.1"/>
    <property type="molecule type" value="Genomic_DNA"/>
</dbReference>
<keyword evidence="6" id="KW-0627">Porphyrin biosynthesis</keyword>
<keyword evidence="5" id="KW-0560">Oxidoreductase</keyword>